<evidence type="ECO:0000313" key="3">
    <source>
        <dbReference type="EMBL" id="KKB11927.1"/>
    </source>
</evidence>
<protein>
    <submittedName>
        <fullName evidence="3">3-oxoadipate enol-lactonase</fullName>
    </submittedName>
</protein>
<dbReference type="GO" id="GO:0016020">
    <property type="term" value="C:membrane"/>
    <property type="evidence" value="ECO:0007669"/>
    <property type="project" value="TreeGrafter"/>
</dbReference>
<accession>A0A0F5FUQ3</accession>
<reference evidence="3 4" key="1">
    <citation type="submission" date="2015-03" db="EMBL/GenBank/DDBJ databases">
        <authorList>
            <person name="Hassan Y.I."/>
            <person name="Lepp D."/>
            <person name="Li X.-Z."/>
            <person name="Zhou T."/>
        </authorList>
    </citation>
    <scope>NUCLEOTIDE SEQUENCE [LARGE SCALE GENOMIC DNA]</scope>
    <source>
        <strain evidence="3 4">BD-c194</strain>
    </source>
</reference>
<name>A0A0F5FUQ3_9HYPH</name>
<dbReference type="EMBL" id="JZEX01000105">
    <property type="protein sequence ID" value="KKB11927.1"/>
    <property type="molecule type" value="Genomic_DNA"/>
</dbReference>
<dbReference type="OrthoDB" id="9793083at2"/>
<dbReference type="Proteomes" id="UP000033632">
    <property type="component" value="Unassembled WGS sequence"/>
</dbReference>
<dbReference type="PANTHER" id="PTHR43798:SF31">
    <property type="entry name" value="AB HYDROLASE SUPERFAMILY PROTEIN YCLE"/>
    <property type="match status" value="1"/>
</dbReference>
<dbReference type="InterPro" id="IPR050266">
    <property type="entry name" value="AB_hydrolase_sf"/>
</dbReference>
<dbReference type="Pfam" id="PF12697">
    <property type="entry name" value="Abhydrolase_6"/>
    <property type="match status" value="1"/>
</dbReference>
<dbReference type="SUPFAM" id="SSF53474">
    <property type="entry name" value="alpha/beta-Hydrolases"/>
    <property type="match status" value="1"/>
</dbReference>
<dbReference type="PATRIC" id="fig|443610.3.peg.233"/>
<sequence length="270" mass="28987">MQFVRIGGVALHYQMIGDPAAKPLIVFVNALGTDFRIWRDVIVRLVGDYAILAYDKRGHGLSDVGATPYTIETHAEDLAGLLDHVGARGAIVCGVSVGGMIAQVLSARRPDLVRALVLCDTAHKSGTPQMWAERTAAVEAEGIASIADTILERWFTPEFRETAECAGYRNMLVRQPAAGYAATCAALRDADLTEIARTISVPAICIVGEADGSTPPALVAEFARMVPNARFELIKRCGHLPSIEQPETLTQIIRAFLALVTDAEAGAVRH</sequence>
<evidence type="ECO:0000313" key="4">
    <source>
        <dbReference type="Proteomes" id="UP000033632"/>
    </source>
</evidence>
<dbReference type="AlphaFoldDB" id="A0A0F5FUQ3"/>
<dbReference type="InterPro" id="IPR026968">
    <property type="entry name" value="PcaD/CatD"/>
</dbReference>
<dbReference type="InterPro" id="IPR000073">
    <property type="entry name" value="AB_hydrolase_1"/>
</dbReference>
<dbReference type="GO" id="GO:0047570">
    <property type="term" value="F:3-oxoadipate enol-lactonase activity"/>
    <property type="evidence" value="ECO:0007669"/>
    <property type="project" value="InterPro"/>
</dbReference>
<comment type="caution">
    <text evidence="3">The sequence shown here is derived from an EMBL/GenBank/DDBJ whole genome shotgun (WGS) entry which is preliminary data.</text>
</comment>
<keyword evidence="1" id="KW-0378">Hydrolase</keyword>
<dbReference type="NCBIfam" id="TIGR02427">
    <property type="entry name" value="protocat_pcaD"/>
    <property type="match status" value="1"/>
</dbReference>
<dbReference type="RefSeq" id="WP_046108531.1">
    <property type="nucleotide sequence ID" value="NZ_JZEX01000105.1"/>
</dbReference>
<feature type="domain" description="AB hydrolase-1" evidence="2">
    <location>
        <begin position="25"/>
        <end position="249"/>
    </location>
</feature>
<evidence type="ECO:0000259" key="2">
    <source>
        <dbReference type="Pfam" id="PF12697"/>
    </source>
</evidence>
<organism evidence="3 4">
    <name type="scientific">Devosia geojensis</name>
    <dbReference type="NCBI Taxonomy" id="443610"/>
    <lineage>
        <taxon>Bacteria</taxon>
        <taxon>Pseudomonadati</taxon>
        <taxon>Pseudomonadota</taxon>
        <taxon>Alphaproteobacteria</taxon>
        <taxon>Hyphomicrobiales</taxon>
        <taxon>Devosiaceae</taxon>
        <taxon>Devosia</taxon>
    </lineage>
</organism>
<evidence type="ECO:0000256" key="1">
    <source>
        <dbReference type="ARBA" id="ARBA00022801"/>
    </source>
</evidence>
<dbReference type="GO" id="GO:0042952">
    <property type="term" value="P:beta-ketoadipate pathway"/>
    <property type="evidence" value="ECO:0007669"/>
    <property type="project" value="InterPro"/>
</dbReference>
<dbReference type="STRING" id="443610.VE25_10275"/>
<keyword evidence="4" id="KW-1185">Reference proteome</keyword>
<dbReference type="PANTHER" id="PTHR43798">
    <property type="entry name" value="MONOACYLGLYCEROL LIPASE"/>
    <property type="match status" value="1"/>
</dbReference>
<gene>
    <name evidence="3" type="ORF">VE25_10275</name>
</gene>
<proteinExistence type="predicted"/>
<dbReference type="InterPro" id="IPR029058">
    <property type="entry name" value="AB_hydrolase_fold"/>
</dbReference>
<dbReference type="Gene3D" id="3.40.50.1820">
    <property type="entry name" value="alpha/beta hydrolase"/>
    <property type="match status" value="1"/>
</dbReference>